<dbReference type="GO" id="GO:0006814">
    <property type="term" value="P:sodium ion transport"/>
    <property type="evidence" value="ECO:0007669"/>
    <property type="project" value="UniProtKB-KW"/>
</dbReference>
<reference evidence="14" key="1">
    <citation type="submission" date="2020-06" db="EMBL/GenBank/DDBJ databases">
        <authorList>
            <person name="Li T."/>
            <person name="Hu X."/>
            <person name="Zhang T."/>
            <person name="Song X."/>
            <person name="Zhang H."/>
            <person name="Dai N."/>
            <person name="Sheng W."/>
            <person name="Hou X."/>
            <person name="Wei L."/>
        </authorList>
    </citation>
    <scope>NUCLEOTIDE SEQUENCE</scope>
    <source>
        <strain evidence="14">K16</strain>
        <tissue evidence="14">Leaf</tissue>
    </source>
</reference>
<comment type="similarity">
    <text evidence="11">Belongs to the Ca(2+):cation antiporter (CaCA) (TC 2.A.19) family. Cation/calcium exchanger (CCX) subfamily.</text>
</comment>
<feature type="transmembrane region" description="Helical" evidence="12">
    <location>
        <begin position="600"/>
        <end position="618"/>
    </location>
</feature>
<dbReference type="InterPro" id="IPR004837">
    <property type="entry name" value="NaCa_Exmemb"/>
</dbReference>
<keyword evidence="6" id="KW-0630">Potassium</keyword>
<keyword evidence="10" id="KW-0406">Ion transport</keyword>
<feature type="transmembrane region" description="Helical" evidence="12">
    <location>
        <begin position="431"/>
        <end position="449"/>
    </location>
</feature>
<keyword evidence="15" id="KW-1185">Reference proteome</keyword>
<evidence type="ECO:0000256" key="12">
    <source>
        <dbReference type="SAM" id="Phobius"/>
    </source>
</evidence>
<feature type="transmembrane region" description="Helical" evidence="12">
    <location>
        <begin position="255"/>
        <end position="276"/>
    </location>
</feature>
<feature type="transmembrane region" description="Helical" evidence="12">
    <location>
        <begin position="567"/>
        <end position="588"/>
    </location>
</feature>
<feature type="transmembrane region" description="Helical" evidence="12">
    <location>
        <begin position="491"/>
        <end position="510"/>
    </location>
</feature>
<dbReference type="GO" id="GO:0008324">
    <property type="term" value="F:monoatomic cation transmembrane transporter activity"/>
    <property type="evidence" value="ECO:0007669"/>
    <property type="project" value="TreeGrafter"/>
</dbReference>
<dbReference type="AlphaFoldDB" id="A0AAE1WEM6"/>
<keyword evidence="2" id="KW-0813">Transport</keyword>
<protein>
    <submittedName>
        <fullName evidence="14">Cation/calcium exchanger 3</fullName>
    </submittedName>
</protein>
<proteinExistence type="inferred from homology"/>
<dbReference type="GO" id="GO:0006813">
    <property type="term" value="P:potassium ion transport"/>
    <property type="evidence" value="ECO:0007669"/>
    <property type="project" value="UniProtKB-KW"/>
</dbReference>
<evidence type="ECO:0000256" key="1">
    <source>
        <dbReference type="ARBA" id="ARBA00004141"/>
    </source>
</evidence>
<dbReference type="InterPro" id="IPR044880">
    <property type="entry name" value="NCX_ion-bd_dom_sf"/>
</dbReference>
<keyword evidence="5 12" id="KW-0812">Transmembrane</keyword>
<accession>A0AAE1WEM6</accession>
<dbReference type="Gene3D" id="1.20.1420.30">
    <property type="entry name" value="NCX, central ion-binding region"/>
    <property type="match status" value="2"/>
</dbReference>
<evidence type="ECO:0000256" key="2">
    <source>
        <dbReference type="ARBA" id="ARBA00022448"/>
    </source>
</evidence>
<feature type="domain" description="Sodium/calcium exchanger membrane region" evidence="13">
    <location>
        <begin position="495"/>
        <end position="645"/>
    </location>
</feature>
<keyword evidence="9 12" id="KW-0472">Membrane</keyword>
<reference evidence="14" key="2">
    <citation type="journal article" date="2024" name="Plant">
        <title>Genomic evolution and insights into agronomic trait innovations of Sesamum species.</title>
        <authorList>
            <person name="Miao H."/>
            <person name="Wang L."/>
            <person name="Qu L."/>
            <person name="Liu H."/>
            <person name="Sun Y."/>
            <person name="Le M."/>
            <person name="Wang Q."/>
            <person name="Wei S."/>
            <person name="Zheng Y."/>
            <person name="Lin W."/>
            <person name="Duan Y."/>
            <person name="Cao H."/>
            <person name="Xiong S."/>
            <person name="Wang X."/>
            <person name="Wei L."/>
            <person name="Li C."/>
            <person name="Ma Q."/>
            <person name="Ju M."/>
            <person name="Zhao R."/>
            <person name="Li G."/>
            <person name="Mu C."/>
            <person name="Tian Q."/>
            <person name="Mei H."/>
            <person name="Zhang T."/>
            <person name="Gao T."/>
            <person name="Zhang H."/>
        </authorList>
    </citation>
    <scope>NUCLEOTIDE SEQUENCE</scope>
    <source>
        <strain evidence="14">K16</strain>
    </source>
</reference>
<evidence type="ECO:0000256" key="5">
    <source>
        <dbReference type="ARBA" id="ARBA00022692"/>
    </source>
</evidence>
<evidence type="ECO:0000313" key="15">
    <source>
        <dbReference type="Proteomes" id="UP001289374"/>
    </source>
</evidence>
<feature type="transmembrane region" description="Helical" evidence="12">
    <location>
        <begin position="282"/>
        <end position="303"/>
    </location>
</feature>
<evidence type="ECO:0000256" key="10">
    <source>
        <dbReference type="ARBA" id="ARBA00023201"/>
    </source>
</evidence>
<feature type="transmembrane region" description="Helical" evidence="12">
    <location>
        <begin position="461"/>
        <end position="479"/>
    </location>
</feature>
<keyword evidence="7 12" id="KW-1133">Transmembrane helix</keyword>
<dbReference type="GO" id="GO:0015297">
    <property type="term" value="F:antiporter activity"/>
    <property type="evidence" value="ECO:0007669"/>
    <property type="project" value="UniProtKB-KW"/>
</dbReference>
<evidence type="ECO:0000313" key="14">
    <source>
        <dbReference type="EMBL" id="KAK4391885.1"/>
    </source>
</evidence>
<keyword evidence="10" id="KW-0739">Sodium transport</keyword>
<feature type="transmembrane region" description="Helical" evidence="12">
    <location>
        <begin position="148"/>
        <end position="169"/>
    </location>
</feature>
<evidence type="ECO:0000256" key="3">
    <source>
        <dbReference type="ARBA" id="ARBA00022449"/>
    </source>
</evidence>
<dbReference type="InterPro" id="IPR051359">
    <property type="entry name" value="CaCA_antiporter"/>
</dbReference>
<feature type="transmembrane region" description="Helical" evidence="12">
    <location>
        <begin position="219"/>
        <end position="243"/>
    </location>
</feature>
<dbReference type="GO" id="GO:0016020">
    <property type="term" value="C:membrane"/>
    <property type="evidence" value="ECO:0007669"/>
    <property type="project" value="UniProtKB-SubCell"/>
</dbReference>
<gene>
    <name evidence="14" type="ORF">Sango_1966300</name>
</gene>
<feature type="transmembrane region" description="Helical" evidence="12">
    <location>
        <begin position="630"/>
        <end position="649"/>
    </location>
</feature>
<keyword evidence="3" id="KW-0050">Antiport</keyword>
<evidence type="ECO:0000256" key="11">
    <source>
        <dbReference type="ARBA" id="ARBA00038187"/>
    </source>
</evidence>
<keyword evidence="8" id="KW-0915">Sodium</keyword>
<dbReference type="EMBL" id="JACGWL010000011">
    <property type="protein sequence ID" value="KAK4391885.1"/>
    <property type="molecule type" value="Genomic_DNA"/>
</dbReference>
<comment type="caution">
    <text evidence="14">The sequence shown here is derived from an EMBL/GenBank/DDBJ whole genome shotgun (WGS) entry which is preliminary data.</text>
</comment>
<evidence type="ECO:0000256" key="9">
    <source>
        <dbReference type="ARBA" id="ARBA00023136"/>
    </source>
</evidence>
<evidence type="ECO:0000259" key="13">
    <source>
        <dbReference type="Pfam" id="PF01699"/>
    </source>
</evidence>
<evidence type="ECO:0000256" key="7">
    <source>
        <dbReference type="ARBA" id="ARBA00022989"/>
    </source>
</evidence>
<feature type="transmembrane region" description="Helical" evidence="12">
    <location>
        <begin position="15"/>
        <end position="32"/>
    </location>
</feature>
<organism evidence="14 15">
    <name type="scientific">Sesamum angolense</name>
    <dbReference type="NCBI Taxonomy" id="2727404"/>
    <lineage>
        <taxon>Eukaryota</taxon>
        <taxon>Viridiplantae</taxon>
        <taxon>Streptophyta</taxon>
        <taxon>Embryophyta</taxon>
        <taxon>Tracheophyta</taxon>
        <taxon>Spermatophyta</taxon>
        <taxon>Magnoliopsida</taxon>
        <taxon>eudicotyledons</taxon>
        <taxon>Gunneridae</taxon>
        <taxon>Pentapetalae</taxon>
        <taxon>asterids</taxon>
        <taxon>lamiids</taxon>
        <taxon>Lamiales</taxon>
        <taxon>Pedaliaceae</taxon>
        <taxon>Sesamum</taxon>
    </lineage>
</organism>
<keyword evidence="4" id="KW-0633">Potassium transport</keyword>
<feature type="transmembrane region" description="Helical" evidence="12">
    <location>
        <begin position="181"/>
        <end position="199"/>
    </location>
</feature>
<dbReference type="Proteomes" id="UP001289374">
    <property type="component" value="Unassembled WGS sequence"/>
</dbReference>
<evidence type="ECO:0000256" key="8">
    <source>
        <dbReference type="ARBA" id="ARBA00023053"/>
    </source>
</evidence>
<evidence type="ECO:0000256" key="6">
    <source>
        <dbReference type="ARBA" id="ARBA00022958"/>
    </source>
</evidence>
<comment type="subcellular location">
    <subcellularLocation>
        <location evidence="1">Membrane</location>
        <topology evidence="1">Multi-pass membrane protein</topology>
    </subcellularLocation>
</comment>
<name>A0AAE1WEM6_9LAMI</name>
<dbReference type="PANTHER" id="PTHR12266">
    <property type="entry name" value="NA+/CA2+ K+ INDEPENDENT EXCHANGER"/>
    <property type="match status" value="1"/>
</dbReference>
<feature type="domain" description="Sodium/calcium exchanger membrane region" evidence="13">
    <location>
        <begin position="154"/>
        <end position="296"/>
    </location>
</feature>
<dbReference type="Pfam" id="PF01699">
    <property type="entry name" value="Na_Ca_ex"/>
    <property type="match status" value="2"/>
</dbReference>
<dbReference type="PANTHER" id="PTHR12266:SF0">
    <property type="entry name" value="MITOCHONDRIAL SODIUM_CALCIUM EXCHANGER PROTEIN"/>
    <property type="match status" value="1"/>
</dbReference>
<evidence type="ECO:0000256" key="4">
    <source>
        <dbReference type="ARBA" id="ARBA00022538"/>
    </source>
</evidence>
<sequence>MENLRRSFCRTRSKFRGSFNGVCVLVLIFLFLNKEEILHNPYSKKPFSNLLRESSFRYDSLENPISRRKIYQNSAVIKSSNENVIADGGFESDDLQSNREPAICTEIYRHRGYNSKCEYLRANPDCNSDGFFNYILFFYCDCENFEPLGYFVLALWLLALFYLLGNTAADYFCCSLEKLSYLLKLPPTVAGVTLLPLGNGAPDVFASIAAFAGRNSGDVGLNSVLGGAFFVICIVAGTVSLCVAERNIQIDKKCFIRDVTFFIVAVVSLLVILVVGEVSVGGAIAFVSIYVVYALCVALGEMLRKHGRRLKLETFLPLLPVTGSVLSGGNADDEFDSTPLLYSDSGDSVPHLQTKLPHWMWASNVIIYSNEVVKTSDDESPKYLWGWTDEETASEPSSFSCSSLCALLEIPLAIPRRLTIPIVEEGRWSKTYAVASASLSPLLLAFLWSTADSDGPISKGILYLAGAIIGGILGILAFIYTSTDHPPRKFLFPWVLGGFAMSIIWFYIIANELVSLLVAFGVILRIKPSLLALTILAWGNSMGDLMSNVAIALNGGHGVQIAMSGCYAGPMFNTLVGLGVSLLLGAWSHKPASYIVPRDVSLYSTLGFLILGLLWSLVVLPRNDMRPSKLLGVGLMAIYFGFLTVRASIAMGDGSLHDLVD</sequence>